<evidence type="ECO:0000313" key="2">
    <source>
        <dbReference type="Proteomes" id="UP000789525"/>
    </source>
</evidence>
<organism evidence="1 2">
    <name type="scientific">Acaulospora colombiana</name>
    <dbReference type="NCBI Taxonomy" id="27376"/>
    <lineage>
        <taxon>Eukaryota</taxon>
        <taxon>Fungi</taxon>
        <taxon>Fungi incertae sedis</taxon>
        <taxon>Mucoromycota</taxon>
        <taxon>Glomeromycotina</taxon>
        <taxon>Glomeromycetes</taxon>
        <taxon>Diversisporales</taxon>
        <taxon>Acaulosporaceae</taxon>
        <taxon>Acaulospora</taxon>
    </lineage>
</organism>
<feature type="non-terminal residue" evidence="1">
    <location>
        <position position="1"/>
    </location>
</feature>
<evidence type="ECO:0000313" key="1">
    <source>
        <dbReference type="EMBL" id="CAG8724619.1"/>
    </source>
</evidence>
<feature type="non-terminal residue" evidence="1">
    <location>
        <position position="149"/>
    </location>
</feature>
<name>A0ACA9PU41_9GLOM</name>
<keyword evidence="2" id="KW-1185">Reference proteome</keyword>
<sequence>REWRSTGEVGIGNDLKYDSQNEYLRYRQTFRLCIRGLKRRTFEKATRHVQDGRAITDKDHRYNQETELRSDPKRKKHQKNVANTTRYRQRAFRCSSALAMAYSSMEFRTSIATSIDVCLDMRGSDTSYALEMVSTTVVDILELLAWTEE</sequence>
<gene>
    <name evidence="1" type="ORF">ACOLOM_LOCUS11300</name>
</gene>
<dbReference type="Proteomes" id="UP000789525">
    <property type="component" value="Unassembled WGS sequence"/>
</dbReference>
<comment type="caution">
    <text evidence="1">The sequence shown here is derived from an EMBL/GenBank/DDBJ whole genome shotgun (WGS) entry which is preliminary data.</text>
</comment>
<dbReference type="EMBL" id="CAJVPT010040122">
    <property type="protein sequence ID" value="CAG8724619.1"/>
    <property type="molecule type" value="Genomic_DNA"/>
</dbReference>
<proteinExistence type="predicted"/>
<protein>
    <submittedName>
        <fullName evidence="1">1055_t:CDS:1</fullName>
    </submittedName>
</protein>
<accession>A0ACA9PU41</accession>
<reference evidence="1" key="1">
    <citation type="submission" date="2021-06" db="EMBL/GenBank/DDBJ databases">
        <authorList>
            <person name="Kallberg Y."/>
            <person name="Tangrot J."/>
            <person name="Rosling A."/>
        </authorList>
    </citation>
    <scope>NUCLEOTIDE SEQUENCE</scope>
    <source>
        <strain evidence="1">CL356</strain>
    </source>
</reference>